<keyword evidence="3" id="KW-1185">Reference proteome</keyword>
<reference evidence="2" key="1">
    <citation type="submission" date="2018-03" db="EMBL/GenBank/DDBJ databases">
        <authorList>
            <person name="Guldener U."/>
        </authorList>
    </citation>
    <scope>NUCLEOTIDE SEQUENCE</scope>
</reference>
<comment type="caution">
    <text evidence="2">The sequence shown here is derived from an EMBL/GenBank/DDBJ whole genome shotgun (WGS) entry which is preliminary data.</text>
</comment>
<dbReference type="EMBL" id="ONZP01000049">
    <property type="protein sequence ID" value="SPJ71853.1"/>
    <property type="molecule type" value="Genomic_DNA"/>
</dbReference>
<protein>
    <submittedName>
        <fullName evidence="2">Uncharacterized protein</fullName>
    </submittedName>
</protein>
<sequence>MEPLTIDDLACLIEQKPTTHILVKIDRCKIDEFQDLMGDCIYGKFLHQVVGLKRVTSVGMELKATQEWARQTISTIAASEREESSDDEGQNEDEASEAGPTFHRGDLIAL</sequence>
<name>A0AAE8M0L3_9HYPO</name>
<evidence type="ECO:0000313" key="3">
    <source>
        <dbReference type="Proteomes" id="UP001187734"/>
    </source>
</evidence>
<dbReference type="AlphaFoldDB" id="A0AAE8M0L3"/>
<gene>
    <name evidence="2" type="ORF">FTOL_01581</name>
</gene>
<proteinExistence type="predicted"/>
<dbReference type="Proteomes" id="UP001187734">
    <property type="component" value="Unassembled WGS sequence"/>
</dbReference>
<organism evidence="2 3">
    <name type="scientific">Fusarium torulosum</name>
    <dbReference type="NCBI Taxonomy" id="33205"/>
    <lineage>
        <taxon>Eukaryota</taxon>
        <taxon>Fungi</taxon>
        <taxon>Dikarya</taxon>
        <taxon>Ascomycota</taxon>
        <taxon>Pezizomycotina</taxon>
        <taxon>Sordariomycetes</taxon>
        <taxon>Hypocreomycetidae</taxon>
        <taxon>Hypocreales</taxon>
        <taxon>Nectriaceae</taxon>
        <taxon>Fusarium</taxon>
    </lineage>
</organism>
<evidence type="ECO:0000313" key="2">
    <source>
        <dbReference type="EMBL" id="SPJ71853.1"/>
    </source>
</evidence>
<feature type="region of interest" description="Disordered" evidence="1">
    <location>
        <begin position="73"/>
        <end position="110"/>
    </location>
</feature>
<accession>A0AAE8M0L3</accession>
<feature type="compositionally biased region" description="Acidic residues" evidence="1">
    <location>
        <begin position="83"/>
        <end position="96"/>
    </location>
</feature>
<evidence type="ECO:0000256" key="1">
    <source>
        <dbReference type="SAM" id="MobiDB-lite"/>
    </source>
</evidence>